<dbReference type="PROSITE" id="PS50110">
    <property type="entry name" value="RESPONSE_REGULATORY"/>
    <property type="match status" value="1"/>
</dbReference>
<reference evidence="3 4" key="1">
    <citation type="submission" date="2020-07" db="EMBL/GenBank/DDBJ databases">
        <title>Huge and variable diversity of episymbiotic CPR bacteria and DPANN archaea in groundwater ecosystems.</title>
        <authorList>
            <person name="He C.Y."/>
            <person name="Keren R."/>
            <person name="Whittaker M."/>
            <person name="Farag I.F."/>
            <person name="Doudna J."/>
            <person name="Cate J.H.D."/>
            <person name="Banfield J.F."/>
        </authorList>
    </citation>
    <scope>NUCLEOTIDE SEQUENCE [LARGE SCALE GENOMIC DNA]</scope>
    <source>
        <strain evidence="3">NC_groundwater_70_Ag_B-0.1um_54_66</strain>
    </source>
</reference>
<name>A0A7T5UGC9_9BACT</name>
<dbReference type="InterPro" id="IPR011006">
    <property type="entry name" value="CheY-like_superfamily"/>
</dbReference>
<dbReference type="Pfam" id="PF00072">
    <property type="entry name" value="Response_reg"/>
    <property type="match status" value="1"/>
</dbReference>
<dbReference type="EMBL" id="CP066681">
    <property type="protein sequence ID" value="QQG36139.1"/>
    <property type="molecule type" value="Genomic_DNA"/>
</dbReference>
<dbReference type="SUPFAM" id="SSF52172">
    <property type="entry name" value="CheY-like"/>
    <property type="match status" value="1"/>
</dbReference>
<dbReference type="InterPro" id="IPR001789">
    <property type="entry name" value="Sig_transdc_resp-reg_receiver"/>
</dbReference>
<protein>
    <submittedName>
        <fullName evidence="3">Response regulator</fullName>
    </submittedName>
</protein>
<organism evidence="3 4">
    <name type="scientific">Micavibrio aeruginosavorus</name>
    <dbReference type="NCBI Taxonomy" id="349221"/>
    <lineage>
        <taxon>Bacteria</taxon>
        <taxon>Pseudomonadati</taxon>
        <taxon>Bdellovibrionota</taxon>
        <taxon>Bdellovibrionia</taxon>
        <taxon>Bdellovibrionales</taxon>
        <taxon>Pseudobdellovibrionaceae</taxon>
        <taxon>Micavibrio</taxon>
    </lineage>
</organism>
<dbReference type="SMART" id="SM00448">
    <property type="entry name" value="REC"/>
    <property type="match status" value="1"/>
</dbReference>
<evidence type="ECO:0000313" key="3">
    <source>
        <dbReference type="EMBL" id="QQG36139.1"/>
    </source>
</evidence>
<dbReference type="GO" id="GO:0000160">
    <property type="term" value="P:phosphorelay signal transduction system"/>
    <property type="evidence" value="ECO:0007669"/>
    <property type="project" value="InterPro"/>
</dbReference>
<evidence type="ECO:0000259" key="2">
    <source>
        <dbReference type="PROSITE" id="PS50110"/>
    </source>
</evidence>
<dbReference type="PANTHER" id="PTHR43228">
    <property type="entry name" value="TWO-COMPONENT RESPONSE REGULATOR"/>
    <property type="match status" value="1"/>
</dbReference>
<evidence type="ECO:0000256" key="1">
    <source>
        <dbReference type="PROSITE-ProRule" id="PRU00169"/>
    </source>
</evidence>
<dbReference type="Proteomes" id="UP000595362">
    <property type="component" value="Chromosome"/>
</dbReference>
<accession>A0A7T5UGC9</accession>
<sequence>MTKCLIVDDSATVRRIIRGMLEGFGFSCDEAADGQIALDYCRKGMPDFIMLDWNMPVMNGIEFLRHFNQEPKSKNPAVIFCTTESDSSFIQEALSEGASEYVMKPFDKEVIGLKLVQLGILDESAFEEAGA</sequence>
<feature type="domain" description="Response regulatory" evidence="2">
    <location>
        <begin position="3"/>
        <end position="119"/>
    </location>
</feature>
<feature type="modified residue" description="4-aspartylphosphate" evidence="1">
    <location>
        <position position="52"/>
    </location>
</feature>
<gene>
    <name evidence="3" type="ORF">HYS17_11725</name>
</gene>
<evidence type="ECO:0000313" key="4">
    <source>
        <dbReference type="Proteomes" id="UP000595362"/>
    </source>
</evidence>
<proteinExistence type="predicted"/>
<keyword evidence="1" id="KW-0597">Phosphoprotein</keyword>
<dbReference type="PANTHER" id="PTHR43228:SF1">
    <property type="entry name" value="TWO-COMPONENT RESPONSE REGULATOR ARR22"/>
    <property type="match status" value="1"/>
</dbReference>
<dbReference type="Gene3D" id="3.40.50.2300">
    <property type="match status" value="1"/>
</dbReference>
<dbReference type="InterPro" id="IPR052048">
    <property type="entry name" value="ST_Response_Regulator"/>
</dbReference>
<dbReference type="AlphaFoldDB" id="A0A7T5UGC9"/>